<accession>A0ABV6LYK3</accession>
<keyword evidence="2" id="KW-1185">Reference proteome</keyword>
<dbReference type="RefSeq" id="WP_377247540.1">
    <property type="nucleotide sequence ID" value="NZ_JBHLUH010000009.1"/>
</dbReference>
<dbReference type="Proteomes" id="UP001589867">
    <property type="component" value="Unassembled WGS sequence"/>
</dbReference>
<sequence length="47" mass="5002">MADPCGVGGRGILELSSPGLLRLILRALQRQVADGKRIELVTSRITA</sequence>
<comment type="caution">
    <text evidence="1">The sequence shown here is derived from an EMBL/GenBank/DDBJ whole genome shotgun (WGS) entry which is preliminary data.</text>
</comment>
<gene>
    <name evidence="1" type="ORF">ACFFIA_07525</name>
</gene>
<proteinExistence type="predicted"/>
<evidence type="ECO:0000313" key="1">
    <source>
        <dbReference type="EMBL" id="MFC0527505.1"/>
    </source>
</evidence>
<protein>
    <recommendedName>
        <fullName evidence="3">Resolvase/invertase-type recombinase catalytic domain-containing protein</fullName>
    </recommendedName>
</protein>
<name>A0ABV6LYK3_9ACTN</name>
<dbReference type="EMBL" id="JBHLUH010000009">
    <property type="protein sequence ID" value="MFC0527505.1"/>
    <property type="molecule type" value="Genomic_DNA"/>
</dbReference>
<organism evidence="1 2">
    <name type="scientific">Phytohabitans kaempferiae</name>
    <dbReference type="NCBI Taxonomy" id="1620943"/>
    <lineage>
        <taxon>Bacteria</taxon>
        <taxon>Bacillati</taxon>
        <taxon>Actinomycetota</taxon>
        <taxon>Actinomycetes</taxon>
        <taxon>Micromonosporales</taxon>
        <taxon>Micromonosporaceae</taxon>
    </lineage>
</organism>
<evidence type="ECO:0008006" key="3">
    <source>
        <dbReference type="Google" id="ProtNLM"/>
    </source>
</evidence>
<evidence type="ECO:0000313" key="2">
    <source>
        <dbReference type="Proteomes" id="UP001589867"/>
    </source>
</evidence>
<reference evidence="1 2" key="1">
    <citation type="submission" date="2024-09" db="EMBL/GenBank/DDBJ databases">
        <authorList>
            <person name="Sun Q."/>
            <person name="Mori K."/>
        </authorList>
    </citation>
    <scope>NUCLEOTIDE SEQUENCE [LARGE SCALE GENOMIC DNA]</scope>
    <source>
        <strain evidence="1 2">TBRC 3947</strain>
    </source>
</reference>